<feature type="region of interest" description="Disordered" evidence="1">
    <location>
        <begin position="838"/>
        <end position="871"/>
    </location>
</feature>
<feature type="compositionally biased region" description="Basic residues" evidence="1">
    <location>
        <begin position="135"/>
        <end position="148"/>
    </location>
</feature>
<gene>
    <name evidence="2" type="ORF">FPRO_00431</name>
</gene>
<feature type="region of interest" description="Disordered" evidence="1">
    <location>
        <begin position="1"/>
        <end position="36"/>
    </location>
</feature>
<feature type="compositionally biased region" description="Polar residues" evidence="1">
    <location>
        <begin position="164"/>
        <end position="175"/>
    </location>
</feature>
<sequence length="1403" mass="159817">MAEPVDERSPSRIPELNLAGNPPLDDAPASASSPTLARRSDRIQDLLEIILLTFRFDFERLPPEAQRSYNRFLENKSYHEFAARLKRLILGRRLDGFMEGSSSCLIAVTKLFDSRYPHLGLKKLRDDLVSGRKRAGLGAVSRRRAQKKTLRETRNEQAGESSRRSSQANLASTINLPGRVRTRARPEGRVVHWARIEPSSTQADPETAGPSSDIPPTPIDAVEAADNLEDPSAPTQRPLIPGFVISTRTAPVDQGSNQPAVEGSGREQTHQEENVAWLKDYNEALGGLKYDFNLYPYKGWKIEPPEILLPRAINFLADEDIDRTLNWGQKIAELTEYFSYLFHNWQGEEWGAELHEAIDMLHTHWLFEQYHYGKPKLNLKFDNVWPKHSKRLPPIPGVETTVEKPQSEMGERRLLLNEIRPAIDIHYELPGDVLEKYIDLYASKASNYWESAPHSLFSRHELVKKENNAFEKCVFSGMSKTDRLIRASEAKFKSESHRKNFSPGALQAFATLRGSQRAALQQTLNTLDNSENLAVCNIFRTLILPPPKIPEKPDAGVLLPTIQVADVPEEESRDPFSYTVAHRWYLEAERFWKDWSNEHAVKQCYSHKQWEEREQPIMDLPKNWLGPFVHDFLDHDMKKTLEFLRRCETLLRRIFLQDERVPRPFLAGMKQLMLAGLSGRPWDEIELDFKGEDFVSDSQDLAHIRPLEEGFLRLLGMESIHSNTVDPEINHDGTSPLSSIFEQRVREIMYPRGSSTVASYDFANFMVLLNKVCDGPVKRWRFSNEEALEELELLERRGVVKLNENNSVSSSVPNLHPEQRVRWLDTDDDLDAFMRGVQATRANQPDNDDSDDGDDSDDSGDSDDEDEIMTISTDVSVPESEDLGSYMFGLPKIENLHSWVELGTAGGREASEEDMPRTHRFFQRLCFRLGRTIKDLRERMETYKRKLTPEQQDRNRCFLDTMVNEWESNTRTRPELRRYNPNKPVDEVFAQTDYAEIMRVCQHEHDFGKSGYPEITYGCQDESYRFSVDVVRKAILREAYENKSMLLPNRIDRSVDEKGLRTRSPLRREPVWSFAHPDRRGKAPRFWDINRWPLHLQSESTAESIRSGRFYKPVPSPLAPGSNKEPRISVRFATPPVSPISSGLPTFQRELHGEVQPEATTVASDMIESQIYRFPGFGENFSVTFQDLADSRRTFTTGPSQYLLGDTPLQKKHIEELIKSGIQTEEPPTWTQRLSALFGRKNDPVDPGALPKVNPRDVPKSKPRSEPEDSSDEPAQGEDSSAGSEDLEMDESAIQLWEESQAGPYSERRSSSAQAPSPIDPSLPTEPDPSSVPPTEPGTTQGGSSSLWGRGLPGALPKRLRLRQATTEIQSYPVELEVIEPESGLPEQQEEDEEPDNDSLFGS</sequence>
<accession>A0A1L7V7D4</accession>
<dbReference type="VEuPathDB" id="FungiDB:FPRO_00431"/>
<feature type="compositionally biased region" description="Basic and acidic residues" evidence="1">
    <location>
        <begin position="149"/>
        <end position="163"/>
    </location>
</feature>
<dbReference type="RefSeq" id="XP_031076039.1">
    <property type="nucleotide sequence ID" value="XM_031225399.1"/>
</dbReference>
<feature type="compositionally biased region" description="Acidic residues" evidence="1">
    <location>
        <begin position="1388"/>
        <end position="1397"/>
    </location>
</feature>
<feature type="compositionally biased region" description="Polar residues" evidence="1">
    <location>
        <begin position="250"/>
        <end position="259"/>
    </location>
</feature>
<feature type="region of interest" description="Disordered" evidence="1">
    <location>
        <begin position="1370"/>
        <end position="1403"/>
    </location>
</feature>
<feature type="compositionally biased region" description="Polar residues" evidence="1">
    <location>
        <begin position="1337"/>
        <end position="1347"/>
    </location>
</feature>
<dbReference type="Proteomes" id="UP000183971">
    <property type="component" value="Unassembled WGS sequence"/>
</dbReference>
<evidence type="ECO:0000256" key="1">
    <source>
        <dbReference type="SAM" id="MobiDB-lite"/>
    </source>
</evidence>
<keyword evidence="3" id="KW-1185">Reference proteome</keyword>
<organism evidence="2 3">
    <name type="scientific">Fusarium proliferatum (strain ET1)</name>
    <name type="common">Orchid endophyte fungus</name>
    <dbReference type="NCBI Taxonomy" id="1227346"/>
    <lineage>
        <taxon>Eukaryota</taxon>
        <taxon>Fungi</taxon>
        <taxon>Dikarya</taxon>
        <taxon>Ascomycota</taxon>
        <taxon>Pezizomycotina</taxon>
        <taxon>Sordariomycetes</taxon>
        <taxon>Hypocreomycetidae</taxon>
        <taxon>Hypocreales</taxon>
        <taxon>Nectriaceae</taxon>
        <taxon>Fusarium</taxon>
        <taxon>Fusarium fujikuroi species complex</taxon>
    </lineage>
</organism>
<name>A0A1L7V7D4_FUSPR</name>
<feature type="compositionally biased region" description="Acidic residues" evidence="1">
    <location>
        <begin position="846"/>
        <end position="868"/>
    </location>
</feature>
<proteinExistence type="predicted"/>
<protein>
    <submittedName>
        <fullName evidence="2">Uncharacterized protein</fullName>
    </submittedName>
</protein>
<dbReference type="GeneID" id="42045321"/>
<feature type="compositionally biased region" description="Basic and acidic residues" evidence="1">
    <location>
        <begin position="1"/>
        <end position="10"/>
    </location>
</feature>
<evidence type="ECO:0000313" key="2">
    <source>
        <dbReference type="EMBL" id="CZR35446.1"/>
    </source>
</evidence>
<feature type="region of interest" description="Disordered" evidence="1">
    <location>
        <begin position="1239"/>
        <end position="1354"/>
    </location>
</feature>
<feature type="region of interest" description="Disordered" evidence="1">
    <location>
        <begin position="250"/>
        <end position="270"/>
    </location>
</feature>
<comment type="caution">
    <text evidence="2">The sequence shown here is derived from an EMBL/GenBank/DDBJ whole genome shotgun (WGS) entry which is preliminary data.</text>
</comment>
<feature type="region of interest" description="Disordered" evidence="1">
    <location>
        <begin position="135"/>
        <end position="219"/>
    </location>
</feature>
<dbReference type="EMBL" id="FJOF01000001">
    <property type="protein sequence ID" value="CZR35446.1"/>
    <property type="molecule type" value="Genomic_DNA"/>
</dbReference>
<feature type="compositionally biased region" description="Basic and acidic residues" evidence="1">
    <location>
        <begin position="1254"/>
        <end position="1267"/>
    </location>
</feature>
<reference evidence="3" key="1">
    <citation type="journal article" date="2016" name="Genome Biol. Evol.">
        <title>Comparative 'omics' of the Fusarium fujikuroi species complex highlights differences in genetic potential and metabolite synthesis.</title>
        <authorList>
            <person name="Niehaus E.-M."/>
            <person name="Muensterkoetter M."/>
            <person name="Proctor R.H."/>
            <person name="Brown D.W."/>
            <person name="Sharon A."/>
            <person name="Idan Y."/>
            <person name="Oren-Young L."/>
            <person name="Sieber C.M."/>
            <person name="Novak O."/>
            <person name="Pencik A."/>
            <person name="Tarkowska D."/>
            <person name="Hromadova K."/>
            <person name="Freeman S."/>
            <person name="Maymon M."/>
            <person name="Elazar M."/>
            <person name="Youssef S.A."/>
            <person name="El-Shabrawy E.S.M."/>
            <person name="Shalaby A.B.A."/>
            <person name="Houterman P."/>
            <person name="Brock N.L."/>
            <person name="Burkhardt I."/>
            <person name="Tsavkelova E.A."/>
            <person name="Dickschat J.S."/>
            <person name="Galuszka P."/>
            <person name="Gueldener U."/>
            <person name="Tudzynski B."/>
        </authorList>
    </citation>
    <scope>NUCLEOTIDE SEQUENCE [LARGE SCALE GENOMIC DNA]</scope>
    <source>
        <strain evidence="3">ET1</strain>
    </source>
</reference>
<feature type="compositionally biased region" description="Pro residues" evidence="1">
    <location>
        <begin position="1318"/>
        <end position="1336"/>
    </location>
</feature>
<evidence type="ECO:0000313" key="3">
    <source>
        <dbReference type="Proteomes" id="UP000183971"/>
    </source>
</evidence>